<gene>
    <name evidence="1" type="ORF">AN188_01006</name>
    <name evidence="2" type="ORF">APG09_01087</name>
</gene>
<organism evidence="1 3">
    <name type="scientific">Candidatus Methanofastidiosum methylothiophilum</name>
    <dbReference type="NCBI Taxonomy" id="1705564"/>
    <lineage>
        <taxon>Archaea</taxon>
        <taxon>Methanobacteriati</taxon>
        <taxon>Methanobacteriota</taxon>
        <taxon>Stenosarchaea group</taxon>
        <taxon>Candidatus Methanofastidiosia</taxon>
        <taxon>Candidatus Methanofastidiosales</taxon>
        <taxon>Candidatus Methanofastidiosaceae</taxon>
        <taxon>Candidatus Methanofastidiosum</taxon>
    </lineage>
</organism>
<evidence type="ECO:0008006" key="4">
    <source>
        <dbReference type="Google" id="ProtNLM"/>
    </source>
</evidence>
<dbReference type="AlphaFoldDB" id="A0A150JB98"/>
<evidence type="ECO:0000313" key="2">
    <source>
        <dbReference type="EMBL" id="KYC57271.1"/>
    </source>
</evidence>
<protein>
    <recommendedName>
        <fullName evidence="4">Replication protein RepA</fullName>
    </recommendedName>
</protein>
<reference evidence="1 3" key="1">
    <citation type="journal article" date="2016" name="ISME J.">
        <title>Chasing the elusive Euryarchaeota class WSA2: genomes reveal a uniquely fastidious methyl-reducing methanogen.</title>
        <authorList>
            <person name="Nobu M.K."/>
            <person name="Narihiro T."/>
            <person name="Kuroda K."/>
            <person name="Mei R."/>
            <person name="Liu W.T."/>
        </authorList>
    </citation>
    <scope>NUCLEOTIDE SEQUENCE [LARGE SCALE GENOMIC DNA]</scope>
    <source>
        <strain evidence="1">ADurb1013_Bin02101</strain>
        <strain evidence="2">ADurb1213_Bin02801</strain>
    </source>
</reference>
<comment type="caution">
    <text evidence="1">The sequence shown here is derived from an EMBL/GenBank/DDBJ whole genome shotgun (WGS) entry which is preliminary data.</text>
</comment>
<name>A0A150JB98_9EURY</name>
<proteinExistence type="predicted"/>
<dbReference type="EMBL" id="LNJE01000012">
    <property type="protein sequence ID" value="KYC57271.1"/>
    <property type="molecule type" value="Genomic_DNA"/>
</dbReference>
<evidence type="ECO:0000313" key="1">
    <source>
        <dbReference type="EMBL" id="KYC54507.1"/>
    </source>
</evidence>
<evidence type="ECO:0000313" key="3">
    <source>
        <dbReference type="Proteomes" id="UP000092420"/>
    </source>
</evidence>
<sequence length="103" mass="11674">MKHNYSIEKEIHEIKCDESIISFIGVVVSIDPSTYMLIVDDGTGAIGVSADKLYDMEQVLRVIGIPYKEGGQIIVDSEVIQDFSDFNLELFKKIQKIEKEVYT</sequence>
<accession>A0A150JGM1</accession>
<accession>A0A150JB98</accession>
<dbReference type="Proteomes" id="UP000092420">
    <property type="component" value="Unassembled WGS sequence"/>
</dbReference>
<dbReference type="EMBL" id="LNJB01000012">
    <property type="protein sequence ID" value="KYC54507.1"/>
    <property type="molecule type" value="Genomic_DNA"/>
</dbReference>
<accession>A0A150JJC0</accession>